<evidence type="ECO:0000313" key="2">
    <source>
        <dbReference type="EMBL" id="RRT59199.1"/>
    </source>
</evidence>
<reference evidence="2 3" key="1">
    <citation type="journal article" date="2014" name="Agronomy (Basel)">
        <title>A Draft Genome Sequence for Ensete ventricosum, the Drought-Tolerant Tree Against Hunger.</title>
        <authorList>
            <person name="Harrison J."/>
            <person name="Moore K.A."/>
            <person name="Paszkiewicz K."/>
            <person name="Jones T."/>
            <person name="Grant M."/>
            <person name="Ambacheew D."/>
            <person name="Muzemil S."/>
            <person name="Studholme D.J."/>
        </authorList>
    </citation>
    <scope>NUCLEOTIDE SEQUENCE [LARGE SCALE GENOMIC DNA]</scope>
</reference>
<sequence length="517" mass="55581">MMEDSLDPLAQGTRYSLTPNTRSCGSPLPIQNALVGAIIVRVCRLEKRKRKTDVKGHVVGRTCHSSPTAAHHRQPLLLPFPAATDPAATTPLNFFIFLHRPYPSPLQLLQPRDLALHPHTAASPLLPTASSASACFTSLQRCHSRPSLFRVAILPLLADPALPSLVPALSDAVNALQHSHLCSTPVMPSSSSVPNRSPLSSTAATSRIFVPRRSRCYHYASVGDNAASIPSLPLLATPPAAAARSNTRCPTLPSPVLGHSPTPPAATTIGTAPVTSVFLPYLLPSLFQHCSFPTAVAFFLSRKDSPVTAASSLAYGLQCCSLLYHSIVAAAPTTTSAVALLYLPRRSQPCPLLRSRCPASPSLAFFHLQPRRQPLPPPLLSLPPRSLFPCFSLPSLPLPATAVVVGCRRRLLQPRNRRPSLFPGATDHGPPATPRHSTDLVAALFLFPCLPFPSYVAVADRHRCPSHPCYRHRQQPSIAPLLLLLAIVAASHSSRFLSFLAAAAISRPTDQPPRRPW</sequence>
<organism evidence="2 3">
    <name type="scientific">Ensete ventricosum</name>
    <name type="common">Abyssinian banana</name>
    <name type="synonym">Musa ensete</name>
    <dbReference type="NCBI Taxonomy" id="4639"/>
    <lineage>
        <taxon>Eukaryota</taxon>
        <taxon>Viridiplantae</taxon>
        <taxon>Streptophyta</taxon>
        <taxon>Embryophyta</taxon>
        <taxon>Tracheophyta</taxon>
        <taxon>Spermatophyta</taxon>
        <taxon>Magnoliopsida</taxon>
        <taxon>Liliopsida</taxon>
        <taxon>Zingiberales</taxon>
        <taxon>Musaceae</taxon>
        <taxon>Ensete</taxon>
    </lineage>
</organism>
<proteinExistence type="predicted"/>
<dbReference type="Proteomes" id="UP000287651">
    <property type="component" value="Unassembled WGS sequence"/>
</dbReference>
<gene>
    <name evidence="2" type="ORF">B296_00046020</name>
</gene>
<protein>
    <submittedName>
        <fullName evidence="2">Uncharacterized protein</fullName>
    </submittedName>
</protein>
<accession>A0A426Z5F3</accession>
<name>A0A426Z5F3_ENSVE</name>
<dbReference type="AlphaFoldDB" id="A0A426Z5F3"/>
<feature type="region of interest" description="Disordered" evidence="1">
    <location>
        <begin position="1"/>
        <end position="22"/>
    </location>
</feature>
<feature type="compositionally biased region" description="Polar residues" evidence="1">
    <location>
        <begin position="13"/>
        <end position="22"/>
    </location>
</feature>
<comment type="caution">
    <text evidence="2">The sequence shown here is derived from an EMBL/GenBank/DDBJ whole genome shotgun (WGS) entry which is preliminary data.</text>
</comment>
<dbReference type="EMBL" id="AMZH03008323">
    <property type="protein sequence ID" value="RRT59199.1"/>
    <property type="molecule type" value="Genomic_DNA"/>
</dbReference>
<evidence type="ECO:0000256" key="1">
    <source>
        <dbReference type="SAM" id="MobiDB-lite"/>
    </source>
</evidence>
<evidence type="ECO:0000313" key="3">
    <source>
        <dbReference type="Proteomes" id="UP000287651"/>
    </source>
</evidence>